<proteinExistence type="predicted"/>
<feature type="transmembrane region" description="Helical" evidence="1">
    <location>
        <begin position="35"/>
        <end position="55"/>
    </location>
</feature>
<dbReference type="AlphaFoldDB" id="A0A2K8NZ63"/>
<keyword evidence="1" id="KW-0812">Transmembrane</keyword>
<protein>
    <submittedName>
        <fullName evidence="2">Uncharacterized protein</fullName>
    </submittedName>
</protein>
<evidence type="ECO:0000313" key="3">
    <source>
        <dbReference type="Proteomes" id="UP000232230"/>
    </source>
</evidence>
<keyword evidence="1" id="KW-1133">Transmembrane helix</keyword>
<sequence>MAMSGTSVDDIFVIVLFTFLIKIFIQGAFDWWTISSLPISIITKVLIIFLFVWGISKLFKHLQISKLIKFLLILAFAALAIWIEHLKISINNKIITISLEEFIAIIIFEVTIHKKIIS</sequence>
<feature type="transmembrane region" description="Helical" evidence="1">
    <location>
        <begin position="12"/>
        <end position="29"/>
    </location>
</feature>
<name>A0A2K8NZ63_9MOLU</name>
<dbReference type="KEGG" id="esx:ESOMN_v1c04640"/>
<accession>A0A2K8NZ63</accession>
<feature type="transmembrane region" description="Helical" evidence="1">
    <location>
        <begin position="94"/>
        <end position="112"/>
    </location>
</feature>
<keyword evidence="1" id="KW-0472">Membrane</keyword>
<feature type="transmembrane region" description="Helical" evidence="1">
    <location>
        <begin position="67"/>
        <end position="88"/>
    </location>
</feature>
<organism evidence="2 3">
    <name type="scientific">Williamsoniiplasma somnilux</name>
    <dbReference type="NCBI Taxonomy" id="215578"/>
    <lineage>
        <taxon>Bacteria</taxon>
        <taxon>Bacillati</taxon>
        <taxon>Mycoplasmatota</taxon>
        <taxon>Mollicutes</taxon>
        <taxon>Entomoplasmatales</taxon>
        <taxon>Williamsoniiplasma</taxon>
    </lineage>
</organism>
<keyword evidence="3" id="KW-1185">Reference proteome</keyword>
<dbReference type="EMBL" id="CP024965">
    <property type="protein sequence ID" value="ATZ18846.1"/>
    <property type="molecule type" value="Genomic_DNA"/>
</dbReference>
<evidence type="ECO:0000256" key="1">
    <source>
        <dbReference type="SAM" id="Phobius"/>
    </source>
</evidence>
<reference evidence="2 3" key="1">
    <citation type="submission" date="2017-11" db="EMBL/GenBank/DDBJ databases">
        <title>Genome sequence of Entomoplasma somnilux PYAN-1 (ATCC 49194).</title>
        <authorList>
            <person name="Lo W.-S."/>
            <person name="Gasparich G.E."/>
            <person name="Kuo C.-H."/>
        </authorList>
    </citation>
    <scope>NUCLEOTIDE SEQUENCE [LARGE SCALE GENOMIC DNA]</scope>
    <source>
        <strain evidence="2 3">PYAN-1</strain>
    </source>
</reference>
<gene>
    <name evidence="2" type="ORF">ESOMN_v1c04640</name>
</gene>
<dbReference type="Proteomes" id="UP000232230">
    <property type="component" value="Chromosome"/>
</dbReference>
<evidence type="ECO:0000313" key="2">
    <source>
        <dbReference type="EMBL" id="ATZ18846.1"/>
    </source>
</evidence>